<reference evidence="2 3" key="1">
    <citation type="submission" date="2015-09" db="EMBL/GenBank/DDBJ databases">
        <authorList>
            <consortium name="Pathogen Informatics"/>
        </authorList>
    </citation>
    <scope>NUCLEOTIDE SEQUENCE [LARGE SCALE GENOMIC DNA]</scope>
    <source>
        <strain evidence="2 3">2789STDY5834961</strain>
    </source>
</reference>
<evidence type="ECO:0000313" key="3">
    <source>
        <dbReference type="Proteomes" id="UP000095597"/>
    </source>
</evidence>
<sequence length="615" mass="71005">MIKYPLYVTLDTNIFDANKLDFSQDSTLGLLINHVKAGKIKIVLSNIVLKEVEKHIIKASDGVCSSFRGLRKDLINGVSDKFLEEIGIKTDLLMLNKEEYRTKSLEMWKKFLKKLNPEILNLSLVDLDGIVSDYFAINPPFESSEKKRKEFPDAFIANQIRKRFCENEVIAIISDDKGLKKACGYSENHIFYQSLGELYNAINRQEREYKEIVRIINSLIGRYFSEIEEKIKNEDCLEVHGLSCDSDGIESGYDYSDAEVVSIRGISSRVRSIDEIKDETAWATLLCAASIDVVCSYEDYDNAVWDSETRSYYCLETRKNLEKHMARFGVRIELDRKENNLKIVPFKVILNSDTIHDCFEIDEDEEEYDEMDIINQERDLYGLCSLDKYEDYLNEELIDSSFMNDIVAKFEKINDLYQEYEDIACIYDEFLSIIRDTEKSYSIKQLVLGMKDIKGFPVSTDTNNITSDEKEEIDSWADQSYERLYKLSEQQRLPDNFEYGDTIEIHNGMETYQFNIGEFSGAVEAGDQEDIPLSIEDGEGNVISKGHVILTVGYMDFDEDGGAGDGIEDEVEYYYENILNTLEDIAELIEQDVKREKSITDKIEKYSKNKRVQKS</sequence>
<evidence type="ECO:0000259" key="1">
    <source>
        <dbReference type="Pfam" id="PF16289"/>
    </source>
</evidence>
<dbReference type="EMBL" id="CYXO01000010">
    <property type="protein sequence ID" value="CUN07838.1"/>
    <property type="molecule type" value="Genomic_DNA"/>
</dbReference>
<proteinExistence type="predicted"/>
<protein>
    <recommendedName>
        <fullName evidence="1">DUF4935 domain-containing protein</fullName>
    </recommendedName>
</protein>
<dbReference type="OrthoDB" id="2057978at2"/>
<dbReference type="Proteomes" id="UP000095597">
    <property type="component" value="Unassembled WGS sequence"/>
</dbReference>
<dbReference type="AlphaFoldDB" id="A0A173U2Y0"/>
<name>A0A173U2Y0_9FIRM</name>
<organism evidence="2 3">
    <name type="scientific">Dorea longicatena</name>
    <dbReference type="NCBI Taxonomy" id="88431"/>
    <lineage>
        <taxon>Bacteria</taxon>
        <taxon>Bacillati</taxon>
        <taxon>Bacillota</taxon>
        <taxon>Clostridia</taxon>
        <taxon>Lachnospirales</taxon>
        <taxon>Lachnospiraceae</taxon>
        <taxon>Dorea</taxon>
    </lineage>
</organism>
<evidence type="ECO:0000313" key="2">
    <source>
        <dbReference type="EMBL" id="CUN07838.1"/>
    </source>
</evidence>
<dbReference type="InterPro" id="IPR032557">
    <property type="entry name" value="DUF4935"/>
</dbReference>
<dbReference type="Pfam" id="PF16289">
    <property type="entry name" value="PIN_12"/>
    <property type="match status" value="1"/>
</dbReference>
<gene>
    <name evidence="2" type="ORF">ERS852573_01820</name>
</gene>
<dbReference type="RefSeq" id="WP_055214441.1">
    <property type="nucleotide sequence ID" value="NZ_CYXO01000010.1"/>
</dbReference>
<accession>A0A173U2Y0</accession>
<feature type="domain" description="DUF4935" evidence="1">
    <location>
        <begin position="8"/>
        <end position="178"/>
    </location>
</feature>